<accession>A0A0W0CMV7</accession>
<dbReference type="AlphaFoldDB" id="A0A0W0CMV7"/>
<dbReference type="Proteomes" id="UP000054886">
    <property type="component" value="Unassembled WGS sequence"/>
</dbReference>
<keyword evidence="2" id="KW-0732">Signal</keyword>
<reference evidence="3 4" key="1">
    <citation type="submission" date="2015-10" db="EMBL/GenBank/DDBJ databases">
        <title>Draft genomes sequences of Candida glabrata isolates 1A, 1B, 2A, 2B, 3A and 3B.</title>
        <authorList>
            <person name="Haavelsrud O.E."/>
            <person name="Gaustad P."/>
        </authorList>
    </citation>
    <scope>NUCLEOTIDE SEQUENCE [LARGE SCALE GENOMIC DNA]</scope>
    <source>
        <strain evidence="3">910700640</strain>
    </source>
</reference>
<feature type="signal peptide" evidence="2">
    <location>
        <begin position="1"/>
        <end position="21"/>
    </location>
</feature>
<dbReference type="VEuPathDB" id="FungiDB:GWK60_D06567"/>
<comment type="caution">
    <text evidence="3">The sequence shown here is derived from an EMBL/GenBank/DDBJ whole genome shotgun (WGS) entry which is preliminary data.</text>
</comment>
<name>A0A0W0CMV7_CANGB</name>
<evidence type="ECO:0000313" key="4">
    <source>
        <dbReference type="Proteomes" id="UP000054886"/>
    </source>
</evidence>
<feature type="chain" id="PRO_5009807339" evidence="2">
    <location>
        <begin position="22"/>
        <end position="347"/>
    </location>
</feature>
<evidence type="ECO:0000256" key="1">
    <source>
        <dbReference type="SAM" id="MobiDB-lite"/>
    </source>
</evidence>
<organism evidence="3 4">
    <name type="scientific">Candida glabrata</name>
    <name type="common">Yeast</name>
    <name type="synonym">Torulopsis glabrata</name>
    <dbReference type="NCBI Taxonomy" id="5478"/>
    <lineage>
        <taxon>Eukaryota</taxon>
        <taxon>Fungi</taxon>
        <taxon>Dikarya</taxon>
        <taxon>Ascomycota</taxon>
        <taxon>Saccharomycotina</taxon>
        <taxon>Saccharomycetes</taxon>
        <taxon>Saccharomycetales</taxon>
        <taxon>Saccharomycetaceae</taxon>
        <taxon>Nakaseomyces</taxon>
    </lineage>
</organism>
<sequence length="347" mass="39264">MKVSNINSVLFLASQLASAAGGEIVTVTETSTVCSTKTLTVPMTVTVTPKPAPPVRPSKVAKLANEMNFIFNMAGAIKSCLPDSGITVPPSWARVQCTFYVFNLMLSLTINIIGGKDHHEFWKKRQQQWREWEEKYWQEPGDGEDEGDCSDEEESSTDPHGKAVATNDNALLSFKTTKMLMDKLGVQVYPYMNETTLQECVHYKFVKDRYKDLLGQDLVEGTVCLSQHGLATFVKLPDNSAEDTEDGKHSGTGATGGELLDYQSFMNKLRPQMYVKKFDKYLHNIKQAKFMTTWQLINFKQYSKDIMRELAYVTDQLRDPDHKHISFELKNKEDPADLTPMMSFNIL</sequence>
<dbReference type="VEuPathDB" id="FungiDB:B1J91_D06380g"/>
<evidence type="ECO:0000313" key="3">
    <source>
        <dbReference type="EMBL" id="KTB00712.1"/>
    </source>
</evidence>
<dbReference type="VEuPathDB" id="FungiDB:CAGL0D06380g"/>
<proteinExistence type="predicted"/>
<dbReference type="EMBL" id="LLZZ01000136">
    <property type="protein sequence ID" value="KTB00712.1"/>
    <property type="molecule type" value="Genomic_DNA"/>
</dbReference>
<feature type="region of interest" description="Disordered" evidence="1">
    <location>
        <begin position="138"/>
        <end position="164"/>
    </location>
</feature>
<evidence type="ECO:0000256" key="2">
    <source>
        <dbReference type="SAM" id="SignalP"/>
    </source>
</evidence>
<gene>
    <name evidence="3" type="ORF">AO440_000872</name>
</gene>
<dbReference type="VEuPathDB" id="FungiDB:GVI51_D06369"/>
<feature type="compositionally biased region" description="Acidic residues" evidence="1">
    <location>
        <begin position="141"/>
        <end position="156"/>
    </location>
</feature>
<protein>
    <submittedName>
        <fullName evidence="3">Uncharacterized protein</fullName>
    </submittedName>
</protein>